<sequence>MTKFSPATLIFALVLPACGYADRNPGSTQGEAQARAAVSPFKNPVAMSASVEHPLDLSPPEPSEVLRAIYKKEGDGSSSYDIGNEVWVSYWYGHAYRVAGHQYFTGFAYNTEASSGDGAEGSAPGDLVSISQATYAISPKGSVTVWEFVSEEHGIGRFGGRGRANAIEENHEPITHLAAGGVYMLAVPTWYLEGGTRISVSEVFLLNRERHKWQYLGSVSTGEDNSAGCADGGSEDEGLPPCAVNIGKLEFYQRPGETMPSIRVVRKGRVVDTRGKTRELDSLDVYEYVYDQVTSKYKLAG</sequence>
<comment type="caution">
    <text evidence="1">The sequence shown here is derived from an EMBL/GenBank/DDBJ whole genome shotgun (WGS) entry which is preliminary data.</text>
</comment>
<proteinExistence type="predicted"/>
<dbReference type="RefSeq" id="WP_249474430.1">
    <property type="nucleotide sequence ID" value="NZ_JAMBEP010000002.1"/>
</dbReference>
<reference evidence="1 2" key="1">
    <citation type="submission" date="2022-05" db="EMBL/GenBank/DDBJ databases">
        <title>Luteimonas sp. SX5, whole genome shotgun sequencing project.</title>
        <authorList>
            <person name="Zhao G."/>
            <person name="Shen L."/>
        </authorList>
    </citation>
    <scope>NUCLEOTIDE SEQUENCE [LARGE SCALE GENOMIC DNA]</scope>
    <source>
        <strain evidence="1 2">SX5</strain>
    </source>
</reference>
<gene>
    <name evidence="1" type="ORF">M2650_10795</name>
</gene>
<organism evidence="1 2">
    <name type="scientific">Luteimonas galliterrae</name>
    <dbReference type="NCBI Taxonomy" id="2940486"/>
    <lineage>
        <taxon>Bacteria</taxon>
        <taxon>Pseudomonadati</taxon>
        <taxon>Pseudomonadota</taxon>
        <taxon>Gammaproteobacteria</taxon>
        <taxon>Lysobacterales</taxon>
        <taxon>Lysobacteraceae</taxon>
        <taxon>Luteimonas</taxon>
    </lineage>
</organism>
<dbReference type="EMBL" id="JAMBEP010000002">
    <property type="protein sequence ID" value="MCL1635111.1"/>
    <property type="molecule type" value="Genomic_DNA"/>
</dbReference>
<accession>A0ABT0MJR7</accession>
<evidence type="ECO:0000313" key="2">
    <source>
        <dbReference type="Proteomes" id="UP001431217"/>
    </source>
</evidence>
<dbReference type="Proteomes" id="UP001431217">
    <property type="component" value="Unassembled WGS sequence"/>
</dbReference>
<name>A0ABT0MJR7_9GAMM</name>
<evidence type="ECO:0008006" key="3">
    <source>
        <dbReference type="Google" id="ProtNLM"/>
    </source>
</evidence>
<evidence type="ECO:0000313" key="1">
    <source>
        <dbReference type="EMBL" id="MCL1635111.1"/>
    </source>
</evidence>
<keyword evidence="2" id="KW-1185">Reference proteome</keyword>
<protein>
    <recommendedName>
        <fullName evidence="3">Lipoprotein</fullName>
    </recommendedName>
</protein>